<reference evidence="2" key="1">
    <citation type="submission" date="2020-08" db="EMBL/GenBank/DDBJ databases">
        <title>Genome sequencing and assembly of the red palm weevil Rhynchophorus ferrugineus.</title>
        <authorList>
            <person name="Dias G.B."/>
            <person name="Bergman C.M."/>
            <person name="Manee M."/>
        </authorList>
    </citation>
    <scope>NUCLEOTIDE SEQUENCE</scope>
    <source>
        <strain evidence="2">AA-2017</strain>
        <tissue evidence="2">Whole larva</tissue>
    </source>
</reference>
<keyword evidence="3" id="KW-1185">Reference proteome</keyword>
<feature type="region of interest" description="Disordered" evidence="1">
    <location>
        <begin position="55"/>
        <end position="86"/>
    </location>
</feature>
<feature type="region of interest" description="Disordered" evidence="1">
    <location>
        <begin position="1"/>
        <end position="22"/>
    </location>
</feature>
<comment type="caution">
    <text evidence="2">The sequence shown here is derived from an EMBL/GenBank/DDBJ whole genome shotgun (WGS) entry which is preliminary data.</text>
</comment>
<name>A0A834M8M1_RHYFE</name>
<evidence type="ECO:0000313" key="3">
    <source>
        <dbReference type="Proteomes" id="UP000625711"/>
    </source>
</evidence>
<sequence>EVVANLSGVEARNPSPDTVRQVNSVSPIRNHVSLLPQLLDFWSVAAYLVSPVVLSRQQPSSPPPPPTLPVAGVESGLTGGREERRS</sequence>
<feature type="non-terminal residue" evidence="2">
    <location>
        <position position="1"/>
    </location>
</feature>
<organism evidence="2 3">
    <name type="scientific">Rhynchophorus ferrugineus</name>
    <name type="common">Red palm weevil</name>
    <name type="synonym">Curculio ferrugineus</name>
    <dbReference type="NCBI Taxonomy" id="354439"/>
    <lineage>
        <taxon>Eukaryota</taxon>
        <taxon>Metazoa</taxon>
        <taxon>Ecdysozoa</taxon>
        <taxon>Arthropoda</taxon>
        <taxon>Hexapoda</taxon>
        <taxon>Insecta</taxon>
        <taxon>Pterygota</taxon>
        <taxon>Neoptera</taxon>
        <taxon>Endopterygota</taxon>
        <taxon>Coleoptera</taxon>
        <taxon>Polyphaga</taxon>
        <taxon>Cucujiformia</taxon>
        <taxon>Curculionidae</taxon>
        <taxon>Dryophthorinae</taxon>
        <taxon>Rhynchophorus</taxon>
    </lineage>
</organism>
<dbReference type="AlphaFoldDB" id="A0A834M8M1"/>
<dbReference type="Proteomes" id="UP000625711">
    <property type="component" value="Unassembled WGS sequence"/>
</dbReference>
<proteinExistence type="predicted"/>
<dbReference type="EMBL" id="JAACXV010008966">
    <property type="protein sequence ID" value="KAF7275846.1"/>
    <property type="molecule type" value="Genomic_DNA"/>
</dbReference>
<evidence type="ECO:0000256" key="1">
    <source>
        <dbReference type="SAM" id="MobiDB-lite"/>
    </source>
</evidence>
<evidence type="ECO:0000313" key="2">
    <source>
        <dbReference type="EMBL" id="KAF7275846.1"/>
    </source>
</evidence>
<accession>A0A834M8M1</accession>
<gene>
    <name evidence="2" type="ORF">GWI33_011213</name>
</gene>
<protein>
    <submittedName>
        <fullName evidence="2">Uncharacterized protein</fullName>
    </submittedName>
</protein>